<dbReference type="InterPro" id="IPR015421">
    <property type="entry name" value="PyrdxlP-dep_Trfase_major"/>
</dbReference>
<dbReference type="EMBL" id="CP021991">
    <property type="protein sequence ID" value="ASD30115.1"/>
    <property type="molecule type" value="Genomic_DNA"/>
</dbReference>
<dbReference type="Proteomes" id="UP000197054">
    <property type="component" value="Chromosome"/>
</dbReference>
<evidence type="ECO:0000313" key="5">
    <source>
        <dbReference type="Proteomes" id="UP000197054"/>
    </source>
</evidence>
<gene>
    <name evidence="4" type="ORF">CEG42_02740</name>
</gene>
<reference evidence="4 5" key="1">
    <citation type="submission" date="2017-06" db="EMBL/GenBank/DDBJ databases">
        <title>Genome Sequencing and Comparative Genomics Analysis of Five Ureaplasma Urealyticums with Different Drug Resistance.</title>
        <authorList>
            <person name="Ma L."/>
            <person name="Jia T."/>
        </authorList>
    </citation>
    <scope>NUCLEOTIDE SEQUENCE [LARGE SCALE GENOMIC DNA]</scope>
    <source>
        <strain evidence="5">hebnu uu3</strain>
    </source>
</reference>
<evidence type="ECO:0000313" key="4">
    <source>
        <dbReference type="EMBL" id="ASD30115.1"/>
    </source>
</evidence>
<dbReference type="InterPro" id="IPR015422">
    <property type="entry name" value="PyrdxlP-dep_Trfase_small"/>
</dbReference>
<evidence type="ECO:0000259" key="3">
    <source>
        <dbReference type="Pfam" id="PF00266"/>
    </source>
</evidence>
<name>A0AAC9T3I4_UREPR</name>
<dbReference type="InterPro" id="IPR000192">
    <property type="entry name" value="Aminotrans_V_dom"/>
</dbReference>
<dbReference type="Pfam" id="PF00266">
    <property type="entry name" value="Aminotran_5"/>
    <property type="match status" value="1"/>
</dbReference>
<evidence type="ECO:0000256" key="2">
    <source>
        <dbReference type="ARBA" id="ARBA00022898"/>
    </source>
</evidence>
<evidence type="ECO:0000256" key="1">
    <source>
        <dbReference type="ARBA" id="ARBA00001933"/>
    </source>
</evidence>
<organism evidence="4 5">
    <name type="scientific">Ureaplasma parvum</name>
    <name type="common">Ureaplasma urealyticum biotype 1</name>
    <dbReference type="NCBI Taxonomy" id="134821"/>
    <lineage>
        <taxon>Bacteria</taxon>
        <taxon>Bacillati</taxon>
        <taxon>Mycoplasmatota</taxon>
        <taxon>Mycoplasmoidales</taxon>
        <taxon>Mycoplasmoidaceae</taxon>
        <taxon>Ureaplasma</taxon>
    </lineage>
</organism>
<feature type="domain" description="Aminotransferase class V" evidence="3">
    <location>
        <begin position="18"/>
        <end position="385"/>
    </location>
</feature>
<dbReference type="PANTHER" id="PTHR43586">
    <property type="entry name" value="CYSTEINE DESULFURASE"/>
    <property type="match status" value="1"/>
</dbReference>
<dbReference type="InterPro" id="IPR015424">
    <property type="entry name" value="PyrdxlP-dep_Trfase"/>
</dbReference>
<proteinExistence type="predicted"/>
<dbReference type="Gene3D" id="3.90.1150.10">
    <property type="entry name" value="Aspartate Aminotransferase, domain 1"/>
    <property type="match status" value="1"/>
</dbReference>
<dbReference type="PANTHER" id="PTHR43586:SF8">
    <property type="entry name" value="CYSTEINE DESULFURASE 1, CHLOROPLASTIC"/>
    <property type="match status" value="1"/>
</dbReference>
<sequence>MNDYKQFFPWFKNNKDVIYLDSSATSLKPQVVIDAIVDYYTKYSTNPHNTDSNFTFHTHEIMNETRANVAKFINANFDEIIFTSGATESLNLIANGLRPHLKKGDEIILTYIEHASNLLPWYKLRDDLGVKIIFANQKNQFPQLSDFLKVISPKTKVVSFASGGNLIGNVLDENLIIKNIKKIKPDVLVCVDATQSIQHRMFDVKKCKSDFMVFSAHKLLGPTGIGVAYIKNDLIKKMQPLKYGGGMNFSIDLNSYQLYDNYMKFEGGTPHVAGFYGFNAALKFLMDIGYNKIHEHELKITKYARDQLALIPEIKTYVQDITSSTIAFNYNGVFCQDFANYLGSKNIIVRSGLSCAKIINNVIQTECAIRASFYIYNDFNDVDRLIKAIKEYQKGDELNGIL</sequence>
<dbReference type="SUPFAM" id="SSF53383">
    <property type="entry name" value="PLP-dependent transferases"/>
    <property type="match status" value="1"/>
</dbReference>
<comment type="cofactor">
    <cofactor evidence="1">
        <name>pyridoxal 5'-phosphate</name>
        <dbReference type="ChEBI" id="CHEBI:597326"/>
    </cofactor>
</comment>
<accession>A0AAC9T3I4</accession>
<protein>
    <submittedName>
        <fullName evidence="4">Cysteine desulfurase</fullName>
    </submittedName>
</protein>
<dbReference type="Gene3D" id="3.40.640.10">
    <property type="entry name" value="Type I PLP-dependent aspartate aminotransferase-like (Major domain)"/>
    <property type="match status" value="1"/>
</dbReference>
<dbReference type="AlphaFoldDB" id="A0AAC9T3I4"/>
<dbReference type="RefSeq" id="WP_006689238.1">
    <property type="nucleotide sequence ID" value="NZ_CAMQQM010000004.1"/>
</dbReference>
<keyword evidence="2" id="KW-0663">Pyridoxal phosphate</keyword>